<keyword evidence="8" id="KW-0862">Zinc</keyword>
<feature type="transmembrane region" description="Helical" evidence="9">
    <location>
        <begin position="44"/>
        <end position="63"/>
    </location>
</feature>
<comment type="similarity">
    <text evidence="2">Belongs to the alkaline ceramidase family.</text>
</comment>
<evidence type="ECO:0000256" key="6">
    <source>
        <dbReference type="ARBA" id="ARBA00023136"/>
    </source>
</evidence>
<feature type="transmembrane region" description="Helical" evidence="9">
    <location>
        <begin position="197"/>
        <end position="215"/>
    </location>
</feature>
<dbReference type="AlphaFoldDB" id="A0A139IC23"/>
<evidence type="ECO:0000256" key="1">
    <source>
        <dbReference type="ARBA" id="ARBA00004141"/>
    </source>
</evidence>
<evidence type="ECO:0000256" key="7">
    <source>
        <dbReference type="PIRSR" id="PIRSR608901-1"/>
    </source>
</evidence>
<evidence type="ECO:0000313" key="10">
    <source>
        <dbReference type="EMBL" id="KXT12239.1"/>
    </source>
</evidence>
<evidence type="ECO:0000313" key="11">
    <source>
        <dbReference type="Proteomes" id="UP000073492"/>
    </source>
</evidence>
<feature type="transmembrane region" description="Helical" evidence="9">
    <location>
        <begin position="138"/>
        <end position="154"/>
    </location>
</feature>
<name>A0A139IC23_9PEZI</name>
<dbReference type="STRING" id="113226.A0A139IC23"/>
<dbReference type="EMBL" id="LFZO01000159">
    <property type="protein sequence ID" value="KXT12239.1"/>
    <property type="molecule type" value="Genomic_DNA"/>
</dbReference>
<keyword evidence="5 9" id="KW-1133">Transmembrane helix</keyword>
<dbReference type="Pfam" id="PF05875">
    <property type="entry name" value="Ceramidase"/>
    <property type="match status" value="1"/>
</dbReference>
<evidence type="ECO:0000256" key="8">
    <source>
        <dbReference type="PIRSR" id="PIRSR608901-2"/>
    </source>
</evidence>
<accession>A0A139IC23</accession>
<dbReference type="Proteomes" id="UP000073492">
    <property type="component" value="Unassembled WGS sequence"/>
</dbReference>
<dbReference type="GO" id="GO:0016811">
    <property type="term" value="F:hydrolase activity, acting on carbon-nitrogen (but not peptide) bonds, in linear amides"/>
    <property type="evidence" value="ECO:0007669"/>
    <property type="project" value="InterPro"/>
</dbReference>
<feature type="transmembrane region" description="Helical" evidence="9">
    <location>
        <begin position="242"/>
        <end position="262"/>
    </location>
</feature>
<comment type="caution">
    <text evidence="10">The sequence shown here is derived from an EMBL/GenBank/DDBJ whole genome shotgun (WGS) entry which is preliminary data.</text>
</comment>
<keyword evidence="6 9" id="KW-0472">Membrane</keyword>
<keyword evidence="7" id="KW-0106">Calcium</keyword>
<keyword evidence="11" id="KW-1185">Reference proteome</keyword>
<dbReference type="OrthoDB" id="187171at2759"/>
<dbReference type="GO" id="GO:0046514">
    <property type="term" value="P:ceramide catabolic process"/>
    <property type="evidence" value="ECO:0007669"/>
    <property type="project" value="TreeGrafter"/>
</dbReference>
<evidence type="ECO:0000256" key="4">
    <source>
        <dbReference type="ARBA" id="ARBA00022801"/>
    </source>
</evidence>
<comment type="cofactor">
    <cofactor evidence="8">
        <name>Zn(2+)</name>
        <dbReference type="ChEBI" id="CHEBI:29105"/>
    </cofactor>
</comment>
<keyword evidence="4" id="KW-0378">Hydrolase</keyword>
<feature type="binding site" evidence="7">
    <location>
        <position position="39"/>
    </location>
    <ligand>
        <name>Ca(2+)</name>
        <dbReference type="ChEBI" id="CHEBI:29108"/>
    </ligand>
</feature>
<dbReference type="InterPro" id="IPR008901">
    <property type="entry name" value="ACER"/>
</dbReference>
<dbReference type="GO" id="GO:0046513">
    <property type="term" value="P:ceramide biosynthetic process"/>
    <property type="evidence" value="ECO:0007669"/>
    <property type="project" value="TreeGrafter"/>
</dbReference>
<feature type="binding site" evidence="7">
    <location>
        <position position="50"/>
    </location>
    <ligand>
        <name>Ca(2+)</name>
        <dbReference type="ChEBI" id="CHEBI:29108"/>
    </ligand>
</feature>
<reference evidence="10 11" key="1">
    <citation type="submission" date="2015-07" db="EMBL/GenBank/DDBJ databases">
        <title>Comparative genomics of the Sigatoka disease complex on banana suggests a link between parallel evolutionary changes in Pseudocercospora fijiensis and Pseudocercospora eumusae and increased virulence on the banana host.</title>
        <authorList>
            <person name="Chang T.-C."/>
            <person name="Salvucci A."/>
            <person name="Crous P.W."/>
            <person name="Stergiopoulos I."/>
        </authorList>
    </citation>
    <scope>NUCLEOTIDE SEQUENCE [LARGE SCALE GENOMIC DNA]</scope>
    <source>
        <strain evidence="10 11">CBS 116634</strain>
    </source>
</reference>
<dbReference type="PANTHER" id="PTHR46187">
    <property type="entry name" value="ALKALINE CERAMIDASE 3"/>
    <property type="match status" value="1"/>
</dbReference>
<feature type="transmembrane region" description="Helical" evidence="9">
    <location>
        <begin position="84"/>
        <end position="101"/>
    </location>
</feature>
<protein>
    <recommendedName>
        <fullName evidence="12">Alkaline ceramidase</fullName>
    </recommendedName>
</protein>
<gene>
    <name evidence="10" type="ORF">AC579_821</name>
</gene>
<feature type="binding site" evidence="8">
    <location>
        <position position="100"/>
    </location>
    <ligand>
        <name>Zn(2+)</name>
        <dbReference type="ChEBI" id="CHEBI:29105"/>
        <note>catalytic</note>
    </ligand>
</feature>
<evidence type="ECO:0008006" key="12">
    <source>
        <dbReference type="Google" id="ProtNLM"/>
    </source>
</evidence>
<keyword evidence="7" id="KW-0479">Metal-binding</keyword>
<sequence>MEASSEHLVAAKKLWDQSTADHTKQGYWGAPTSHVNFCEQDYQITYYIAEFINTTTSLAYVAYGIHGLRRQKCRDVSLFSTTNLAYWALIGVGIFSSLYHTTLKYQTQMSDEMSMYGAMGSCLLQVFTFKEPPSVQRRNVAIILGVIIPFIIYHCLTDEFILHVILFFTLSITVSRRTRHIIKSEIKDEEQKRKLRFLIKIASSFGFGSFGIWIVDNLCCPLLTSGKKAVGYPWSVLLEFHGWWHIGTAISSYSFMALIEFLTNPEEGKTQALGFAWPAKVVLQDLLSSGAAKPNGHVDPSMNGKSGRRLN</sequence>
<dbReference type="PANTHER" id="PTHR46187:SF1">
    <property type="entry name" value="ALKALINE PHYTOCERAMIDASE"/>
    <property type="match status" value="1"/>
</dbReference>
<evidence type="ECO:0000256" key="5">
    <source>
        <dbReference type="ARBA" id="ARBA00022989"/>
    </source>
</evidence>
<comment type="subcellular location">
    <subcellularLocation>
        <location evidence="1">Membrane</location>
        <topology evidence="1">Multi-pass membrane protein</topology>
    </subcellularLocation>
</comment>
<evidence type="ECO:0000256" key="2">
    <source>
        <dbReference type="ARBA" id="ARBA00009780"/>
    </source>
</evidence>
<dbReference type="GO" id="GO:0046872">
    <property type="term" value="F:metal ion binding"/>
    <property type="evidence" value="ECO:0007669"/>
    <property type="project" value="UniProtKB-KW"/>
</dbReference>
<proteinExistence type="inferred from homology"/>
<keyword evidence="3 9" id="KW-0812">Transmembrane</keyword>
<organism evidence="10 11">
    <name type="scientific">Pseudocercospora musae</name>
    <dbReference type="NCBI Taxonomy" id="113226"/>
    <lineage>
        <taxon>Eukaryota</taxon>
        <taxon>Fungi</taxon>
        <taxon>Dikarya</taxon>
        <taxon>Ascomycota</taxon>
        <taxon>Pezizomycotina</taxon>
        <taxon>Dothideomycetes</taxon>
        <taxon>Dothideomycetidae</taxon>
        <taxon>Mycosphaerellales</taxon>
        <taxon>Mycosphaerellaceae</taxon>
        <taxon>Pseudocercospora</taxon>
    </lineage>
</organism>
<evidence type="ECO:0000256" key="3">
    <source>
        <dbReference type="ARBA" id="ARBA00022692"/>
    </source>
</evidence>
<feature type="binding site" evidence="8">
    <location>
        <position position="241"/>
    </location>
    <ligand>
        <name>Zn(2+)</name>
        <dbReference type="ChEBI" id="CHEBI:29105"/>
        <note>catalytic</note>
    </ligand>
</feature>
<evidence type="ECO:0000256" key="9">
    <source>
        <dbReference type="SAM" id="Phobius"/>
    </source>
</evidence>
<dbReference type="GO" id="GO:0005789">
    <property type="term" value="C:endoplasmic reticulum membrane"/>
    <property type="evidence" value="ECO:0007669"/>
    <property type="project" value="TreeGrafter"/>
</dbReference>
<feature type="binding site" evidence="8">
    <location>
        <position position="245"/>
    </location>
    <ligand>
        <name>Zn(2+)</name>
        <dbReference type="ChEBI" id="CHEBI:29105"/>
        <note>catalytic</note>
    </ligand>
</feature>